<feature type="domain" description="Glucose-methanol-choline oxidoreductase N-terminal" evidence="7">
    <location>
        <begin position="254"/>
        <end position="268"/>
    </location>
</feature>
<evidence type="ECO:0000256" key="4">
    <source>
        <dbReference type="ARBA" id="ARBA00022827"/>
    </source>
</evidence>
<dbReference type="Gene3D" id="3.30.560.10">
    <property type="entry name" value="Glucose Oxidase, domain 3"/>
    <property type="match status" value="1"/>
</dbReference>
<dbReference type="PANTHER" id="PTHR11552:SF147">
    <property type="entry name" value="CHOLINE DEHYDROGENASE, MITOCHONDRIAL"/>
    <property type="match status" value="1"/>
</dbReference>
<dbReference type="Proteomes" id="UP000727654">
    <property type="component" value="Unassembled WGS sequence"/>
</dbReference>
<dbReference type="PIRSF" id="PIRSF000137">
    <property type="entry name" value="Alcohol_oxidase"/>
    <property type="match status" value="1"/>
</dbReference>
<dbReference type="RefSeq" id="WP_224079571.1">
    <property type="nucleotide sequence ID" value="NZ_CAJZAI010000003.1"/>
</dbReference>
<evidence type="ECO:0000259" key="6">
    <source>
        <dbReference type="PROSITE" id="PS00623"/>
    </source>
</evidence>
<reference evidence="8 9" key="1">
    <citation type="submission" date="2021-08" db="EMBL/GenBank/DDBJ databases">
        <authorList>
            <person name="Peeters C."/>
        </authorList>
    </citation>
    <scope>NUCLEOTIDE SEQUENCE [LARGE SCALE GENOMIC DNA]</scope>
    <source>
        <strain evidence="8 9">LMG 23992</strain>
    </source>
</reference>
<dbReference type="PANTHER" id="PTHR11552">
    <property type="entry name" value="GLUCOSE-METHANOL-CHOLINE GMC OXIDOREDUCTASE"/>
    <property type="match status" value="1"/>
</dbReference>
<protein>
    <submittedName>
        <fullName evidence="8">Alcohol dehydrogenase [acceptor]</fullName>
        <ecNumber evidence="8">1.1.99.-</ecNumber>
    </submittedName>
</protein>
<sequence>MNTFDYVIVGAGSAGCAIASRLSEDPKITVCLLEAGGPDKGVLIHAPAGMVAMLPTRINNYGYETVPQQGLNGRKGYQPRGKTLGGSSSINGMVYVRGHRWDYDHWASLGNTGWSYEEVLPYFKRAENNEIHGADEYHGIGGPLNVTYPRHRSPLNDMFLEAAALHGIPNITDYNGAAQAGSFHYQVTHKNGERCSAAKAYLTPNLSRPNLVVLTHAVSARVLLEGKRAVGVAYYQGNEAKEVKARREVIVSSGAFGSPQLLMLSGIGPGTQLQRMGIPVVQDLPGVGENLQDHIDYVQTWRTRGESESFGVSARGAAKVTGAMLEWKSRRSGRITSNFAEAGAFFSSGPEVQVPDLQLHFVLAIVDDHGRSMHLGHGISCHVNVLRPRSRGTVALASTDPRDAPAIDPCFLDHEDDLRVLVKGAQIQQRIMESKPFDPIRGEMLYPIRAGDSAGLAADIRNRADTQYHPVGTCKMGTDVMAVVDPQLRVYGIAGLRVADASIMPTLVGGNTNAPSIMIGERAADLIRASQ</sequence>
<comment type="similarity">
    <text evidence="2 5">Belongs to the GMC oxidoreductase family.</text>
</comment>
<dbReference type="PROSITE" id="PS00624">
    <property type="entry name" value="GMC_OXRED_2"/>
    <property type="match status" value="1"/>
</dbReference>
<evidence type="ECO:0000256" key="5">
    <source>
        <dbReference type="RuleBase" id="RU003968"/>
    </source>
</evidence>
<feature type="domain" description="Glucose-methanol-choline oxidoreductase N-terminal" evidence="6">
    <location>
        <begin position="81"/>
        <end position="104"/>
    </location>
</feature>
<keyword evidence="9" id="KW-1185">Reference proteome</keyword>
<keyword evidence="3 5" id="KW-0285">Flavoprotein</keyword>
<dbReference type="InterPro" id="IPR036188">
    <property type="entry name" value="FAD/NAD-bd_sf"/>
</dbReference>
<evidence type="ECO:0000256" key="2">
    <source>
        <dbReference type="ARBA" id="ARBA00010790"/>
    </source>
</evidence>
<dbReference type="GO" id="GO:0016491">
    <property type="term" value="F:oxidoreductase activity"/>
    <property type="evidence" value="ECO:0007669"/>
    <property type="project" value="UniProtKB-KW"/>
</dbReference>
<organism evidence="8 9">
    <name type="scientific">Cupriavidus laharis</name>
    <dbReference type="NCBI Taxonomy" id="151654"/>
    <lineage>
        <taxon>Bacteria</taxon>
        <taxon>Pseudomonadati</taxon>
        <taxon>Pseudomonadota</taxon>
        <taxon>Betaproteobacteria</taxon>
        <taxon>Burkholderiales</taxon>
        <taxon>Burkholderiaceae</taxon>
        <taxon>Cupriavidus</taxon>
    </lineage>
</organism>
<evidence type="ECO:0000256" key="3">
    <source>
        <dbReference type="ARBA" id="ARBA00022630"/>
    </source>
</evidence>
<keyword evidence="8" id="KW-0560">Oxidoreductase</keyword>
<comment type="caution">
    <text evidence="8">The sequence shown here is derived from an EMBL/GenBank/DDBJ whole genome shotgun (WGS) entry which is preliminary data.</text>
</comment>
<gene>
    <name evidence="8" type="primary">alkJ_2</name>
    <name evidence="8" type="ORF">LMG23992_01944</name>
</gene>
<keyword evidence="4 5" id="KW-0274">FAD</keyword>
<dbReference type="PROSITE" id="PS00623">
    <property type="entry name" value="GMC_OXRED_1"/>
    <property type="match status" value="1"/>
</dbReference>
<evidence type="ECO:0000313" key="8">
    <source>
        <dbReference type="EMBL" id="CAG9171140.1"/>
    </source>
</evidence>
<dbReference type="Pfam" id="PF00732">
    <property type="entry name" value="GMC_oxred_N"/>
    <property type="match status" value="1"/>
</dbReference>
<evidence type="ECO:0000256" key="1">
    <source>
        <dbReference type="ARBA" id="ARBA00001974"/>
    </source>
</evidence>
<dbReference type="InterPro" id="IPR007867">
    <property type="entry name" value="GMC_OxRtase_C"/>
</dbReference>
<name>A0ABM8WUI8_9BURK</name>
<comment type="cofactor">
    <cofactor evidence="1">
        <name>FAD</name>
        <dbReference type="ChEBI" id="CHEBI:57692"/>
    </cofactor>
</comment>
<dbReference type="Gene3D" id="3.50.50.60">
    <property type="entry name" value="FAD/NAD(P)-binding domain"/>
    <property type="match status" value="1"/>
</dbReference>
<dbReference type="EMBL" id="CAJZAI010000003">
    <property type="protein sequence ID" value="CAG9171140.1"/>
    <property type="molecule type" value="Genomic_DNA"/>
</dbReference>
<dbReference type="InterPro" id="IPR000172">
    <property type="entry name" value="GMC_OxRdtase_N"/>
</dbReference>
<proteinExistence type="inferred from homology"/>
<accession>A0ABM8WUI8</accession>
<dbReference type="EC" id="1.1.99.-" evidence="8"/>
<dbReference type="SUPFAM" id="SSF51905">
    <property type="entry name" value="FAD/NAD(P)-binding domain"/>
    <property type="match status" value="1"/>
</dbReference>
<evidence type="ECO:0000313" key="9">
    <source>
        <dbReference type="Proteomes" id="UP000727654"/>
    </source>
</evidence>
<evidence type="ECO:0000259" key="7">
    <source>
        <dbReference type="PROSITE" id="PS00624"/>
    </source>
</evidence>
<dbReference type="SUPFAM" id="SSF54373">
    <property type="entry name" value="FAD-linked reductases, C-terminal domain"/>
    <property type="match status" value="1"/>
</dbReference>
<dbReference type="InterPro" id="IPR012132">
    <property type="entry name" value="GMC_OxRdtase"/>
</dbReference>
<dbReference type="Pfam" id="PF05199">
    <property type="entry name" value="GMC_oxred_C"/>
    <property type="match status" value="1"/>
</dbReference>